<organism evidence="2 3">
    <name type="scientific">Neolecta irregularis (strain DAH-3)</name>
    <dbReference type="NCBI Taxonomy" id="1198029"/>
    <lineage>
        <taxon>Eukaryota</taxon>
        <taxon>Fungi</taxon>
        <taxon>Dikarya</taxon>
        <taxon>Ascomycota</taxon>
        <taxon>Taphrinomycotina</taxon>
        <taxon>Neolectales</taxon>
        <taxon>Neolectaceae</taxon>
        <taxon>Neolecta</taxon>
    </lineage>
</organism>
<dbReference type="AlphaFoldDB" id="A0A1U7LJS0"/>
<dbReference type="InterPro" id="IPR005913">
    <property type="entry name" value="dTDP_dehydrorham_reduct"/>
</dbReference>
<dbReference type="OMA" id="RMPLMFG"/>
<dbReference type="EMBL" id="LXFE01002636">
    <property type="protein sequence ID" value="OLL22889.1"/>
    <property type="molecule type" value="Genomic_DNA"/>
</dbReference>
<dbReference type="InterPro" id="IPR036291">
    <property type="entry name" value="NAD(P)-bd_dom_sf"/>
</dbReference>
<evidence type="ECO:0000313" key="2">
    <source>
        <dbReference type="EMBL" id="OLL22889.1"/>
    </source>
</evidence>
<dbReference type="GO" id="GO:0016740">
    <property type="term" value="F:transferase activity"/>
    <property type="evidence" value="ECO:0007669"/>
    <property type="project" value="UniProtKB-KW"/>
</dbReference>
<name>A0A1U7LJS0_NEOID</name>
<dbReference type="UniPathway" id="UPA00315">
    <property type="reaction ID" value="UER00080"/>
</dbReference>
<dbReference type="PANTHER" id="PTHR10491">
    <property type="entry name" value="DTDP-4-DEHYDRORHAMNOSE REDUCTASE"/>
    <property type="match status" value="1"/>
</dbReference>
<dbReference type="Pfam" id="PF04321">
    <property type="entry name" value="RmlD_sub_bind"/>
    <property type="match status" value="1"/>
</dbReference>
<dbReference type="STRING" id="1198029.A0A1U7LJS0"/>
<feature type="domain" description="RmlD-like substrate binding" evidence="1">
    <location>
        <begin position="4"/>
        <end position="288"/>
    </location>
</feature>
<reference evidence="2 3" key="1">
    <citation type="submission" date="2016-04" db="EMBL/GenBank/DDBJ databases">
        <title>Evolutionary innovation and constraint leading to complex multicellularity in the Ascomycota.</title>
        <authorList>
            <person name="Cisse O."/>
            <person name="Nguyen A."/>
            <person name="Hewitt D.A."/>
            <person name="Jedd G."/>
            <person name="Stajich J.E."/>
        </authorList>
    </citation>
    <scope>NUCLEOTIDE SEQUENCE [LARGE SCALE GENOMIC DNA]</scope>
    <source>
        <strain evidence="2 3">DAH-3</strain>
    </source>
</reference>
<dbReference type="Gene3D" id="3.40.50.720">
    <property type="entry name" value="NAD(P)-binding Rossmann-like Domain"/>
    <property type="match status" value="1"/>
</dbReference>
<dbReference type="Proteomes" id="UP000186594">
    <property type="component" value="Unassembled WGS sequence"/>
</dbReference>
<gene>
    <name evidence="2" type="ORF">NEOLI_000195</name>
</gene>
<accession>A0A1U7LJS0</accession>
<protein>
    <submittedName>
        <fullName evidence="2">Methionine adenosyltransferase 2 subunit beta</fullName>
    </submittedName>
</protein>
<dbReference type="PANTHER" id="PTHR10491:SF4">
    <property type="entry name" value="METHIONINE ADENOSYLTRANSFERASE 2 SUBUNIT BETA"/>
    <property type="match status" value="1"/>
</dbReference>
<dbReference type="InterPro" id="IPR029903">
    <property type="entry name" value="RmlD-like-bd"/>
</dbReference>
<proteinExistence type="predicted"/>
<dbReference type="FunFam" id="3.40.50.720:FF:000357">
    <property type="entry name" value="Methionine adenosyltransferase 2 subunit beta"/>
    <property type="match status" value="1"/>
</dbReference>
<dbReference type="CDD" id="cd05254">
    <property type="entry name" value="dTDP_HR_like_SDR_e"/>
    <property type="match status" value="1"/>
</dbReference>
<dbReference type="OrthoDB" id="6235964at2759"/>
<dbReference type="GO" id="GO:0048270">
    <property type="term" value="F:methionine adenosyltransferase regulator activity"/>
    <property type="evidence" value="ECO:0007669"/>
    <property type="project" value="TreeGrafter"/>
</dbReference>
<comment type="caution">
    <text evidence="2">The sequence shown here is derived from an EMBL/GenBank/DDBJ whole genome shotgun (WGS) entry which is preliminary data.</text>
</comment>
<evidence type="ECO:0000313" key="3">
    <source>
        <dbReference type="Proteomes" id="UP000186594"/>
    </source>
</evidence>
<keyword evidence="2" id="KW-0808">Transferase</keyword>
<sequence length="309" mass="35572">MPSNVVITGASGLLGRAVFKAFKDSPHWNPYGIAYSRPSPPDIQKVDITDHVELASYISHVKPRAIVHCAAERRPDICEDPHQRERTQKLNVEASRKLAESAKEQDALLIYISTDFVFNGRNAPYSERDETDPLNVYSISKRKGELAVLEVHEKAIILRVPVLYGEVERNNESAVNTLVDAVMNVQMKKQVDVDHYYRRYPTNTSDVGRVIHQLCEKLAFQKIHLECRIFHFTADEMFTKYDMCVIFGEIMAVPINHLRNIDTIDKEASTPRPYDTHLQMNNLERLGIDVSSVPFKEWWKRFGFKAYKH</sequence>
<dbReference type="GO" id="GO:0006556">
    <property type="term" value="P:S-adenosylmethionine biosynthetic process"/>
    <property type="evidence" value="ECO:0007669"/>
    <property type="project" value="UniProtKB-UniPathway"/>
</dbReference>
<dbReference type="SUPFAM" id="SSF51735">
    <property type="entry name" value="NAD(P)-binding Rossmann-fold domains"/>
    <property type="match status" value="1"/>
</dbReference>
<keyword evidence="3" id="KW-1185">Reference proteome</keyword>
<evidence type="ECO:0000259" key="1">
    <source>
        <dbReference type="Pfam" id="PF04321"/>
    </source>
</evidence>
<dbReference type="GO" id="GO:0048269">
    <property type="term" value="C:methionine adenosyltransferase complex"/>
    <property type="evidence" value="ECO:0007669"/>
    <property type="project" value="TreeGrafter"/>
</dbReference>